<evidence type="ECO:0000256" key="1">
    <source>
        <dbReference type="SAM" id="MobiDB-lite"/>
    </source>
</evidence>
<evidence type="ECO:0000313" key="3">
    <source>
        <dbReference type="EMBL" id="KAF2494956.1"/>
    </source>
</evidence>
<gene>
    <name evidence="3" type="ORF">BU16DRAFT_562583</name>
</gene>
<feature type="region of interest" description="Disordered" evidence="1">
    <location>
        <begin position="757"/>
        <end position="788"/>
    </location>
</feature>
<proteinExistence type="predicted"/>
<keyword evidence="2" id="KW-0472">Membrane</keyword>
<sequence>MVDIEKSADVQASATAAPASVPRVNNETEGFPFEQPKLAIKTQEDGDRKKRRIPSWKGSISMIIGVLWLAPAITLLVLNFKAYIVGAGIGCRGSGCRIDPYSTNQVQQAQKLDKSNHDALGALQLVAKALEVWFMFVAGNLVFNIAVRLARKEKLPMTLLTMYLEFLDIMYLKEVFSKIYQIIKEREGGYSFPATTNIFQPGDTSASIAAIIHSTEEAQAAEDTPTSNPNDTRRHRRILYCFLGGVAVLCIVANLMGVATAVLVLPTLQWLDINQQENVAFGALKSSSSPSDVTIAPECTADRLATGLFNCTLALYSASLDELVAGAISSNRQFSSRKALVLPPISQENNLTFSLNISKSSPTIWVPNRQVLRDLSVDLTNFYSATTSGDVDPAYAESGRFNQSLQSILQRKGPTIGMANDCVIGSVEVFPLSDNKSVYCFPRANDDKCVRWGSGWADTPQNSAEVVILDSLSRKANLNLTIYGTTQAAYLVNDPCLRDRSCDWDAIFAATPSTDHRNISSSQLSFHYSMPKFSDQNVTCDSSSYLSFANYVLNPSPLANILSLVELDVLDDSPSGPPEFPTTAIIDVHPDWLLAAWGANRGGDVSPQRGAAMQFIETFQFWLHYGDQVNRQYAIDFTSIHQYTIVQALSMITYSTTPLTSSADRRAQAHKLKDNPKTAATLKSWATVQLWAFGIDSRTSKIGITIMLIGCICVIARTALYLEESKAPLEIIVAALEHPQPEVEVRKDTGAPVRVAYDRRTSSFKYTSPRSPPGSPMRSPPTSPMRSP</sequence>
<keyword evidence="2" id="KW-1133">Transmembrane helix</keyword>
<feature type="region of interest" description="Disordered" evidence="1">
    <location>
        <begin position="1"/>
        <end position="29"/>
    </location>
</feature>
<feature type="compositionally biased region" description="Pro residues" evidence="1">
    <location>
        <begin position="770"/>
        <end position="788"/>
    </location>
</feature>
<feature type="transmembrane region" description="Helical" evidence="2">
    <location>
        <begin position="132"/>
        <end position="150"/>
    </location>
</feature>
<evidence type="ECO:0000256" key="2">
    <source>
        <dbReference type="SAM" id="Phobius"/>
    </source>
</evidence>
<keyword evidence="4" id="KW-1185">Reference proteome</keyword>
<reference evidence="3" key="1">
    <citation type="journal article" date="2020" name="Stud. Mycol.">
        <title>101 Dothideomycetes genomes: a test case for predicting lifestyles and emergence of pathogens.</title>
        <authorList>
            <person name="Haridas S."/>
            <person name="Albert R."/>
            <person name="Binder M."/>
            <person name="Bloem J."/>
            <person name="Labutti K."/>
            <person name="Salamov A."/>
            <person name="Andreopoulos B."/>
            <person name="Baker S."/>
            <person name="Barry K."/>
            <person name="Bills G."/>
            <person name="Bluhm B."/>
            <person name="Cannon C."/>
            <person name="Castanera R."/>
            <person name="Culley D."/>
            <person name="Daum C."/>
            <person name="Ezra D."/>
            <person name="Gonzalez J."/>
            <person name="Henrissat B."/>
            <person name="Kuo A."/>
            <person name="Liang C."/>
            <person name="Lipzen A."/>
            <person name="Lutzoni F."/>
            <person name="Magnuson J."/>
            <person name="Mondo S."/>
            <person name="Nolan M."/>
            <person name="Ohm R."/>
            <person name="Pangilinan J."/>
            <person name="Park H.-J."/>
            <person name="Ramirez L."/>
            <person name="Alfaro M."/>
            <person name="Sun H."/>
            <person name="Tritt A."/>
            <person name="Yoshinaga Y."/>
            <person name="Zwiers L.-H."/>
            <person name="Turgeon B."/>
            <person name="Goodwin S."/>
            <person name="Spatafora J."/>
            <person name="Crous P."/>
            <person name="Grigoriev I."/>
        </authorList>
    </citation>
    <scope>NUCLEOTIDE SEQUENCE</scope>
    <source>
        <strain evidence="3">CBS 269.34</strain>
    </source>
</reference>
<keyword evidence="2" id="KW-0812">Transmembrane</keyword>
<dbReference type="AlphaFoldDB" id="A0A6A6QS24"/>
<dbReference type="Proteomes" id="UP000799750">
    <property type="component" value="Unassembled WGS sequence"/>
</dbReference>
<dbReference type="EMBL" id="MU004190">
    <property type="protein sequence ID" value="KAF2494956.1"/>
    <property type="molecule type" value="Genomic_DNA"/>
</dbReference>
<evidence type="ECO:0000313" key="4">
    <source>
        <dbReference type="Proteomes" id="UP000799750"/>
    </source>
</evidence>
<dbReference type="OrthoDB" id="5342924at2759"/>
<feature type="transmembrane region" description="Helical" evidence="2">
    <location>
        <begin position="58"/>
        <end position="78"/>
    </location>
</feature>
<name>A0A6A6QS24_9PEZI</name>
<protein>
    <submittedName>
        <fullName evidence="3">Uncharacterized protein</fullName>
    </submittedName>
</protein>
<feature type="transmembrane region" description="Helical" evidence="2">
    <location>
        <begin position="238"/>
        <end position="265"/>
    </location>
</feature>
<accession>A0A6A6QS24</accession>
<organism evidence="3 4">
    <name type="scientific">Lophium mytilinum</name>
    <dbReference type="NCBI Taxonomy" id="390894"/>
    <lineage>
        <taxon>Eukaryota</taxon>
        <taxon>Fungi</taxon>
        <taxon>Dikarya</taxon>
        <taxon>Ascomycota</taxon>
        <taxon>Pezizomycotina</taxon>
        <taxon>Dothideomycetes</taxon>
        <taxon>Pleosporomycetidae</taxon>
        <taxon>Mytilinidiales</taxon>
        <taxon>Mytilinidiaceae</taxon>
        <taxon>Lophium</taxon>
    </lineage>
</organism>